<proteinExistence type="predicted"/>
<reference evidence="1 2" key="1">
    <citation type="submission" date="2018-02" db="EMBL/GenBank/DDBJ databases">
        <title>FDA/CDC Antimicrobial Resistant Isolate Bank Genome Sequencing.</title>
        <authorList>
            <person name="Benahmed F.H."/>
            <person name="Lutgring J.D."/>
            <person name="Yoo B."/>
            <person name="Machado M."/>
            <person name="Brown A."/>
            <person name="McAllister G."/>
            <person name="Perry A."/>
            <person name="Halpin A.L."/>
            <person name="Vavikolanu K."/>
            <person name="Ott S."/>
            <person name="Zhao X."/>
            <person name="Tallon L.J."/>
            <person name="Sadzewicz L."/>
            <person name="Aluvathingal J."/>
            <person name="Nadendla S."/>
            <person name="Voskania-kordi A."/>
            <person name="Simonyan V."/>
            <person name="Patel J."/>
            <person name="Shawar R.M."/>
        </authorList>
    </citation>
    <scope>NUCLEOTIDE SEQUENCE [LARGE SCALE GENOMIC DNA]</scope>
    <source>
        <strain evidence="1 2">AR_0356</strain>
    </source>
</reference>
<dbReference type="EMBL" id="CP027169">
    <property type="protein sequence ID" value="AVK05544.1"/>
    <property type="molecule type" value="Genomic_DNA"/>
</dbReference>
<keyword evidence="2" id="KW-1185">Reference proteome</keyword>
<evidence type="ECO:0000313" key="2">
    <source>
        <dbReference type="Proteomes" id="UP000238390"/>
    </source>
</evidence>
<evidence type="ECO:0000313" key="1">
    <source>
        <dbReference type="EMBL" id="AVK05544.1"/>
    </source>
</evidence>
<dbReference type="AlphaFoldDB" id="A0A2R3IUD5"/>
<sequence>MDIHSIEPGAVWKRAAPDLSYANYGSRLKPSLKSASRPDHSDGSEFPV</sequence>
<dbReference type="Proteomes" id="UP000238390">
    <property type="component" value="Chromosome"/>
</dbReference>
<accession>A0A2R3IUD5</accession>
<organism evidence="1 2">
    <name type="scientific">Pseudomonas paraeruginosa</name>
    <dbReference type="NCBI Taxonomy" id="2994495"/>
    <lineage>
        <taxon>Bacteria</taxon>
        <taxon>Pseudomonadati</taxon>
        <taxon>Pseudomonadota</taxon>
        <taxon>Gammaproteobacteria</taxon>
        <taxon>Pseudomonadales</taxon>
        <taxon>Pseudomonadaceae</taxon>
        <taxon>Pseudomonas</taxon>
    </lineage>
</organism>
<protein>
    <submittedName>
        <fullName evidence="1">Uncharacterized protein</fullName>
    </submittedName>
</protein>
<name>A0A2R3IUD5_9PSED</name>
<gene>
    <name evidence="1" type="ORF">CSB93_1606</name>
</gene>